<evidence type="ECO:0000313" key="3">
    <source>
        <dbReference type="EMBL" id="REE98435.1"/>
    </source>
</evidence>
<feature type="transmembrane region" description="Helical" evidence="2">
    <location>
        <begin position="83"/>
        <end position="103"/>
    </location>
</feature>
<name>A0A3D9SZL6_9ACTN</name>
<feature type="transmembrane region" description="Helical" evidence="2">
    <location>
        <begin position="12"/>
        <end position="32"/>
    </location>
</feature>
<keyword evidence="2" id="KW-0472">Membrane</keyword>
<keyword evidence="2" id="KW-1133">Transmembrane helix</keyword>
<feature type="compositionally biased region" description="Low complexity" evidence="1">
    <location>
        <begin position="273"/>
        <end position="299"/>
    </location>
</feature>
<protein>
    <submittedName>
        <fullName evidence="3">Uncharacterized protein</fullName>
    </submittedName>
</protein>
<reference evidence="3 4" key="1">
    <citation type="submission" date="2018-08" db="EMBL/GenBank/DDBJ databases">
        <title>Sequencing the genomes of 1000 actinobacteria strains.</title>
        <authorList>
            <person name="Klenk H.-P."/>
        </authorList>
    </citation>
    <scope>NUCLEOTIDE SEQUENCE [LARGE SCALE GENOMIC DNA]</scope>
    <source>
        <strain evidence="3 4">DSM 43927</strain>
    </source>
</reference>
<evidence type="ECO:0000313" key="4">
    <source>
        <dbReference type="Proteomes" id="UP000256661"/>
    </source>
</evidence>
<feature type="transmembrane region" description="Helical" evidence="2">
    <location>
        <begin position="132"/>
        <end position="154"/>
    </location>
</feature>
<organism evidence="3 4">
    <name type="scientific">Thermomonospora umbrina</name>
    <dbReference type="NCBI Taxonomy" id="111806"/>
    <lineage>
        <taxon>Bacteria</taxon>
        <taxon>Bacillati</taxon>
        <taxon>Actinomycetota</taxon>
        <taxon>Actinomycetes</taxon>
        <taxon>Streptosporangiales</taxon>
        <taxon>Thermomonosporaceae</taxon>
        <taxon>Thermomonospora</taxon>
    </lineage>
</organism>
<feature type="transmembrane region" description="Helical" evidence="2">
    <location>
        <begin position="52"/>
        <end position="71"/>
    </location>
</feature>
<dbReference type="EMBL" id="QTTT01000001">
    <property type="protein sequence ID" value="REE98435.1"/>
    <property type="molecule type" value="Genomic_DNA"/>
</dbReference>
<sequence>MNKEAVLRLREPAAWVLAIAAALHVLGGLVPLLMGDGKFTHRALSETLDSGLIAGVALTALLATAVLLVIWGGTPTKAARTVVIIALAVFGVALLFGVIAWLAGLVAGGESVTIGDREISSGGFSADTKLAAFLYGAAKLAVLGVGAWFTFTVFQALQPARPQMPQAGYGEYGGYQQGQQGQQQYDPQQYQQQAGYQQPVEGQGQQYQQPAEGQAQQYQQQQYQQPQQGGYQQQPGYQQPQQGGYQQPQQGGPSLEDESAGEWTRAYGGGAGQQPQQPQPGYGQPGYGQQEQQGPENGGDWYRDNRPPQ</sequence>
<comment type="caution">
    <text evidence="3">The sequence shown here is derived from an EMBL/GenBank/DDBJ whole genome shotgun (WGS) entry which is preliminary data.</text>
</comment>
<proteinExistence type="predicted"/>
<evidence type="ECO:0000256" key="2">
    <source>
        <dbReference type="SAM" id="Phobius"/>
    </source>
</evidence>
<accession>A0A3D9SZL6</accession>
<keyword evidence="4" id="KW-1185">Reference proteome</keyword>
<feature type="region of interest" description="Disordered" evidence="1">
    <location>
        <begin position="168"/>
        <end position="309"/>
    </location>
</feature>
<dbReference type="Proteomes" id="UP000256661">
    <property type="component" value="Unassembled WGS sequence"/>
</dbReference>
<keyword evidence="2" id="KW-0812">Transmembrane</keyword>
<evidence type="ECO:0000256" key="1">
    <source>
        <dbReference type="SAM" id="MobiDB-lite"/>
    </source>
</evidence>
<dbReference type="RefSeq" id="WP_170177718.1">
    <property type="nucleotide sequence ID" value="NZ_QTTT01000001.1"/>
</dbReference>
<gene>
    <name evidence="3" type="ORF">DFJ69_3924</name>
</gene>
<dbReference type="AlphaFoldDB" id="A0A3D9SZL6"/>
<feature type="compositionally biased region" description="Low complexity" evidence="1">
    <location>
        <begin position="177"/>
        <end position="253"/>
    </location>
</feature>